<feature type="domain" description="Glycosyltransferase subfamily 4-like N-terminal" evidence="3">
    <location>
        <begin position="22"/>
        <end position="186"/>
    </location>
</feature>
<dbReference type="PANTHER" id="PTHR46401">
    <property type="entry name" value="GLYCOSYLTRANSFERASE WBBK-RELATED"/>
    <property type="match status" value="1"/>
</dbReference>
<dbReference type="GO" id="GO:0016757">
    <property type="term" value="F:glycosyltransferase activity"/>
    <property type="evidence" value="ECO:0007669"/>
    <property type="project" value="InterPro"/>
</dbReference>
<dbReference type="Gene3D" id="3.40.50.2000">
    <property type="entry name" value="Glycogen Phosphorylase B"/>
    <property type="match status" value="2"/>
</dbReference>
<gene>
    <name evidence="4" type="ORF">MNBD_GAMMA10-2358</name>
</gene>
<reference evidence="4" key="1">
    <citation type="submission" date="2018-06" db="EMBL/GenBank/DDBJ databases">
        <authorList>
            <person name="Zhirakovskaya E."/>
        </authorList>
    </citation>
    <scope>NUCLEOTIDE SEQUENCE</scope>
</reference>
<protein>
    <recommendedName>
        <fullName evidence="5">Glycosyltransferase</fullName>
    </recommendedName>
</protein>
<dbReference type="EMBL" id="UOFJ01000425">
    <property type="protein sequence ID" value="VAW69430.1"/>
    <property type="molecule type" value="Genomic_DNA"/>
</dbReference>
<dbReference type="SUPFAM" id="SSF53756">
    <property type="entry name" value="UDP-Glycosyltransferase/glycogen phosphorylase"/>
    <property type="match status" value="1"/>
</dbReference>
<dbReference type="Pfam" id="PF13439">
    <property type="entry name" value="Glyco_transf_4"/>
    <property type="match status" value="1"/>
</dbReference>
<dbReference type="PANTHER" id="PTHR46401:SF2">
    <property type="entry name" value="GLYCOSYLTRANSFERASE WBBK-RELATED"/>
    <property type="match status" value="1"/>
</dbReference>
<evidence type="ECO:0000259" key="3">
    <source>
        <dbReference type="Pfam" id="PF13439"/>
    </source>
</evidence>
<dbReference type="GO" id="GO:0009103">
    <property type="term" value="P:lipopolysaccharide biosynthetic process"/>
    <property type="evidence" value="ECO:0007669"/>
    <property type="project" value="TreeGrafter"/>
</dbReference>
<evidence type="ECO:0000259" key="2">
    <source>
        <dbReference type="Pfam" id="PF00534"/>
    </source>
</evidence>
<evidence type="ECO:0000256" key="1">
    <source>
        <dbReference type="ARBA" id="ARBA00022679"/>
    </source>
</evidence>
<dbReference type="InterPro" id="IPR001296">
    <property type="entry name" value="Glyco_trans_1"/>
</dbReference>
<proteinExistence type="predicted"/>
<name>A0A3B0XXI6_9ZZZZ</name>
<organism evidence="4">
    <name type="scientific">hydrothermal vent metagenome</name>
    <dbReference type="NCBI Taxonomy" id="652676"/>
    <lineage>
        <taxon>unclassified sequences</taxon>
        <taxon>metagenomes</taxon>
        <taxon>ecological metagenomes</taxon>
    </lineage>
</organism>
<evidence type="ECO:0008006" key="5">
    <source>
        <dbReference type="Google" id="ProtNLM"/>
    </source>
</evidence>
<dbReference type="AlphaFoldDB" id="A0A3B0XXI6"/>
<accession>A0A3B0XXI6</accession>
<evidence type="ECO:0000313" key="4">
    <source>
        <dbReference type="EMBL" id="VAW69430.1"/>
    </source>
</evidence>
<feature type="domain" description="Glycosyl transferase family 1" evidence="2">
    <location>
        <begin position="198"/>
        <end position="365"/>
    </location>
</feature>
<sequence>MISLRDNKALYAAFDLYPSQKGASTHIQQFASTLFTHYKSGLLYVLGDDELSAHQREDNVEIVRFVQQHANFIHRTRAYGKFLQNILSQQKHSLALCHFRDPWSGVPILSVKNRPYRTVYEVNGLPSIELPYAFPHIATPTLEKISALEDLCLQECDAIVVPSFTIENNLIARGVAQSKITVIPNGASILPTTAQAGPDLPEQYILYFGAVQPWQGVDTLLRAFSLLSDLESLKLVICCSVKPRHTKQYIKLTEKLGIGARVIWKYRLSEAQLLPWKTHALASIAPLTECSRNLQQGCSPLKIIESMAVSVPVIASDLPVTREIVDNKVNGLLVKAQRPAEFSRAVRLLLDYPDMRKQLATQAREKIKQNFQWEMAREKLSELYQNIDMSTQKPTE</sequence>
<dbReference type="InterPro" id="IPR028098">
    <property type="entry name" value="Glyco_trans_4-like_N"/>
</dbReference>
<keyword evidence="1" id="KW-0808">Transferase</keyword>
<dbReference type="Pfam" id="PF00534">
    <property type="entry name" value="Glycos_transf_1"/>
    <property type="match status" value="1"/>
</dbReference>